<dbReference type="OrthoDB" id="6423955at2759"/>
<evidence type="ECO:0000313" key="2">
    <source>
        <dbReference type="EMBL" id="GFQ82226.1"/>
    </source>
</evidence>
<accession>A0A8X6FKF2</accession>
<organism evidence="2 3">
    <name type="scientific">Trichonephila clavata</name>
    <name type="common">Joro spider</name>
    <name type="synonym">Nephila clavata</name>
    <dbReference type="NCBI Taxonomy" id="2740835"/>
    <lineage>
        <taxon>Eukaryota</taxon>
        <taxon>Metazoa</taxon>
        <taxon>Ecdysozoa</taxon>
        <taxon>Arthropoda</taxon>
        <taxon>Chelicerata</taxon>
        <taxon>Arachnida</taxon>
        <taxon>Araneae</taxon>
        <taxon>Araneomorphae</taxon>
        <taxon>Entelegynae</taxon>
        <taxon>Araneoidea</taxon>
        <taxon>Nephilidae</taxon>
        <taxon>Trichonephila</taxon>
    </lineage>
</organism>
<evidence type="ECO:0000256" key="1">
    <source>
        <dbReference type="SAM" id="SignalP"/>
    </source>
</evidence>
<keyword evidence="1" id="KW-0732">Signal</keyword>
<name>A0A8X6FKF2_TRICU</name>
<dbReference type="EMBL" id="BMAO01002652">
    <property type="protein sequence ID" value="GFQ82226.1"/>
    <property type="molecule type" value="Genomic_DNA"/>
</dbReference>
<evidence type="ECO:0000313" key="3">
    <source>
        <dbReference type="Proteomes" id="UP000887116"/>
    </source>
</evidence>
<comment type="caution">
    <text evidence="2">The sequence shown here is derived from an EMBL/GenBank/DDBJ whole genome shotgun (WGS) entry which is preliminary data.</text>
</comment>
<proteinExistence type="predicted"/>
<dbReference type="Proteomes" id="UP000887116">
    <property type="component" value="Unassembled WGS sequence"/>
</dbReference>
<keyword evidence="3" id="KW-1185">Reference proteome</keyword>
<dbReference type="AlphaFoldDB" id="A0A8X6FKF2"/>
<protein>
    <submittedName>
        <fullName evidence="2">Uncharacterized protein</fullName>
    </submittedName>
</protein>
<gene>
    <name evidence="2" type="ORF">TNCT_105261</name>
</gene>
<sequence>MGSFLLIALTFCLTISVFVEGDQGGPHKGPTDSVLNILFPACSPLDASMQSKFFELKRNGQINPELCRNPSQGQKECIKEQLHTVRCAVNGTATENVLIK</sequence>
<feature type="chain" id="PRO_5036502757" evidence="1">
    <location>
        <begin position="22"/>
        <end position="100"/>
    </location>
</feature>
<reference evidence="2" key="1">
    <citation type="submission" date="2020-07" db="EMBL/GenBank/DDBJ databases">
        <title>Multicomponent nature underlies the extraordinary mechanical properties of spider dragline silk.</title>
        <authorList>
            <person name="Kono N."/>
            <person name="Nakamura H."/>
            <person name="Mori M."/>
            <person name="Yoshida Y."/>
            <person name="Ohtoshi R."/>
            <person name="Malay A.D."/>
            <person name="Moran D.A.P."/>
            <person name="Tomita M."/>
            <person name="Numata K."/>
            <person name="Arakawa K."/>
        </authorList>
    </citation>
    <scope>NUCLEOTIDE SEQUENCE</scope>
</reference>
<feature type="signal peptide" evidence="1">
    <location>
        <begin position="1"/>
        <end position="21"/>
    </location>
</feature>